<comment type="caution">
    <text evidence="1">The sequence shown here is derived from an EMBL/GenBank/DDBJ whole genome shotgun (WGS) entry which is preliminary data.</text>
</comment>
<reference evidence="1" key="1">
    <citation type="journal article" date="2014" name="Front. Microbiol.">
        <title>High frequency of phylogenetically diverse reductive dehalogenase-homologous genes in deep subseafloor sedimentary metagenomes.</title>
        <authorList>
            <person name="Kawai M."/>
            <person name="Futagami T."/>
            <person name="Toyoda A."/>
            <person name="Takaki Y."/>
            <person name="Nishi S."/>
            <person name="Hori S."/>
            <person name="Arai W."/>
            <person name="Tsubouchi T."/>
            <person name="Morono Y."/>
            <person name="Uchiyama I."/>
            <person name="Ito T."/>
            <person name="Fujiyama A."/>
            <person name="Inagaki F."/>
            <person name="Takami H."/>
        </authorList>
    </citation>
    <scope>NUCLEOTIDE SEQUENCE</scope>
    <source>
        <strain evidence="1">Expedition CK06-06</strain>
    </source>
</reference>
<name>X0XSL3_9ZZZZ</name>
<proteinExistence type="predicted"/>
<evidence type="ECO:0000313" key="1">
    <source>
        <dbReference type="EMBL" id="GAG46240.1"/>
    </source>
</evidence>
<organism evidence="1">
    <name type="scientific">marine sediment metagenome</name>
    <dbReference type="NCBI Taxonomy" id="412755"/>
    <lineage>
        <taxon>unclassified sequences</taxon>
        <taxon>metagenomes</taxon>
        <taxon>ecological metagenomes</taxon>
    </lineage>
</organism>
<dbReference type="AlphaFoldDB" id="X0XSL3"/>
<gene>
    <name evidence="1" type="ORF">S01H1_81932</name>
</gene>
<accession>X0XSL3</accession>
<protein>
    <submittedName>
        <fullName evidence="1">Uncharacterized protein</fullName>
    </submittedName>
</protein>
<sequence>GPPFAAANFLSAAKTDTVITGAPANTVIFEFTGALLANDIVPGTTTAAVIEGWAATALASVDHTNAADELLIILYDTGTGANLDAAIFAFSGDVTLTGMLAAEFRLIAVVESVTLDSITSGNFK</sequence>
<dbReference type="EMBL" id="BARS01055494">
    <property type="protein sequence ID" value="GAG46240.1"/>
    <property type="molecule type" value="Genomic_DNA"/>
</dbReference>
<feature type="non-terminal residue" evidence="1">
    <location>
        <position position="1"/>
    </location>
</feature>